<sequence>MKGRNVQFMGERGAAGPLTGNKMTTFSESHKTVFVVDHCPYMSESVGSTWSLICSLRTALRIIPLAPISKSLYTCAIEASLEYSRIMYNIFPFRKLVSDSGSRSLNSWNQEDQNVQEVSDFIQNSVLLRQVVLLLWGRSCPASVIGPPNPRADPECCSILHGLVETTDCQHESRTTLMGNPNLVANRGRVICITNAKSKHRHHNVLPVYVNNASMFVINAPRNEAETLGWTSITWNKLEILVRAYELL</sequence>
<dbReference type="InterPro" id="IPR019355">
    <property type="entry name" value="Cell_cycle_regulator_Mat89Bb"/>
</dbReference>
<evidence type="ECO:0000256" key="5">
    <source>
        <dbReference type="ARBA" id="ARBA00022776"/>
    </source>
</evidence>
<keyword evidence="3" id="KW-0963">Cytoplasm</keyword>
<keyword evidence="6" id="KW-0539">Nucleus</keyword>
<evidence type="ECO:0008006" key="11">
    <source>
        <dbReference type="Google" id="ProtNLM"/>
    </source>
</evidence>
<keyword evidence="5" id="KW-0498">Mitosis</keyword>
<dbReference type="GO" id="GO:0007346">
    <property type="term" value="P:regulation of mitotic cell cycle"/>
    <property type="evidence" value="ECO:0007669"/>
    <property type="project" value="TreeGrafter"/>
</dbReference>
<evidence type="ECO:0000256" key="7">
    <source>
        <dbReference type="ARBA" id="ARBA00023306"/>
    </source>
</evidence>
<dbReference type="GO" id="GO:0032039">
    <property type="term" value="C:integrator complex"/>
    <property type="evidence" value="ECO:0007669"/>
    <property type="project" value="TreeGrafter"/>
</dbReference>
<evidence type="ECO:0000256" key="8">
    <source>
        <dbReference type="ARBA" id="ARBA00061603"/>
    </source>
</evidence>
<evidence type="ECO:0000256" key="2">
    <source>
        <dbReference type="ARBA" id="ARBA00004496"/>
    </source>
</evidence>
<name>A0A974DCC0_XENLA</name>
<keyword evidence="7" id="KW-0131">Cell cycle</keyword>
<evidence type="ECO:0000256" key="1">
    <source>
        <dbReference type="ARBA" id="ARBA00004123"/>
    </source>
</evidence>
<evidence type="ECO:0000313" key="10">
    <source>
        <dbReference type="Proteomes" id="UP000694892"/>
    </source>
</evidence>
<organism evidence="9 10">
    <name type="scientific">Xenopus laevis</name>
    <name type="common">African clawed frog</name>
    <dbReference type="NCBI Taxonomy" id="8355"/>
    <lineage>
        <taxon>Eukaryota</taxon>
        <taxon>Metazoa</taxon>
        <taxon>Chordata</taxon>
        <taxon>Craniata</taxon>
        <taxon>Vertebrata</taxon>
        <taxon>Euteleostomi</taxon>
        <taxon>Amphibia</taxon>
        <taxon>Batrachia</taxon>
        <taxon>Anura</taxon>
        <taxon>Pipoidea</taxon>
        <taxon>Pipidae</taxon>
        <taxon>Xenopodinae</taxon>
        <taxon>Xenopus</taxon>
        <taxon>Xenopus</taxon>
    </lineage>
</organism>
<proteinExistence type="inferred from homology"/>
<dbReference type="GO" id="GO:0005737">
    <property type="term" value="C:cytoplasm"/>
    <property type="evidence" value="ECO:0007669"/>
    <property type="project" value="UniProtKB-SubCell"/>
</dbReference>
<dbReference type="PANTHER" id="PTHR12955">
    <property type="entry name" value="SARCOMA ANTIGEN NY-SAR-95-RELATED"/>
    <property type="match status" value="1"/>
</dbReference>
<comment type="subcellular location">
    <subcellularLocation>
        <location evidence="2">Cytoplasm</location>
    </subcellularLocation>
    <subcellularLocation>
        <location evidence="1">Nucleus</location>
    </subcellularLocation>
</comment>
<reference evidence="10" key="1">
    <citation type="journal article" date="2016" name="Nature">
        <title>Genome evolution in the allotetraploid frog Xenopus laevis.</title>
        <authorList>
            <person name="Session A.M."/>
            <person name="Uno Y."/>
            <person name="Kwon T."/>
            <person name="Chapman J.A."/>
            <person name="Toyoda A."/>
            <person name="Takahashi S."/>
            <person name="Fukui A."/>
            <person name="Hikosaka A."/>
            <person name="Suzuki A."/>
            <person name="Kondo M."/>
            <person name="van Heeringen S.J."/>
            <person name="Quigley I."/>
            <person name="Heinz S."/>
            <person name="Ogino H."/>
            <person name="Ochi H."/>
            <person name="Hellsten U."/>
            <person name="Lyons J.B."/>
            <person name="Simakov O."/>
            <person name="Putnam N."/>
            <person name="Stites J."/>
            <person name="Kuroki Y."/>
            <person name="Tanaka T."/>
            <person name="Michiue T."/>
            <person name="Watanabe M."/>
            <person name="Bogdanovic O."/>
            <person name="Lister R."/>
            <person name="Georgiou G."/>
            <person name="Paranjpe S.S."/>
            <person name="van Kruijsbergen I."/>
            <person name="Shu S."/>
            <person name="Carlson J."/>
            <person name="Kinoshita T."/>
            <person name="Ohta Y."/>
            <person name="Mawaribuchi S."/>
            <person name="Jenkins J."/>
            <person name="Grimwood J."/>
            <person name="Schmutz J."/>
            <person name="Mitros T."/>
            <person name="Mozaffari S.V."/>
            <person name="Suzuki Y."/>
            <person name="Haramoto Y."/>
            <person name="Yamamoto T.S."/>
            <person name="Takagi C."/>
            <person name="Heald R."/>
            <person name="Miller K."/>
            <person name="Haudenschild C."/>
            <person name="Kitzman J."/>
            <person name="Nakayama T."/>
            <person name="Izutsu Y."/>
            <person name="Robert J."/>
            <person name="Fortriede J."/>
            <person name="Burns K."/>
            <person name="Lotay V."/>
            <person name="Karimi K."/>
            <person name="Yasuoka Y."/>
            <person name="Dichmann D.S."/>
            <person name="Flajnik M.F."/>
            <person name="Houston D.W."/>
            <person name="Shendure J."/>
            <person name="DuPasquier L."/>
            <person name="Vize P.D."/>
            <person name="Zorn A.M."/>
            <person name="Ito M."/>
            <person name="Marcotte E.M."/>
            <person name="Wallingford J.B."/>
            <person name="Ito Y."/>
            <person name="Asashima M."/>
            <person name="Ueno N."/>
            <person name="Matsuda Y."/>
            <person name="Veenstra G.J."/>
            <person name="Fujiyama A."/>
            <person name="Harland R.M."/>
            <person name="Taira M."/>
            <person name="Rokhsar D.S."/>
        </authorList>
    </citation>
    <scope>NUCLEOTIDE SEQUENCE [LARGE SCALE GENOMIC DNA]</scope>
    <source>
        <strain evidence="10">J</strain>
    </source>
</reference>
<evidence type="ECO:0000313" key="9">
    <source>
        <dbReference type="EMBL" id="OCT88002.1"/>
    </source>
</evidence>
<accession>A0A974DCC0</accession>
<evidence type="ECO:0000256" key="3">
    <source>
        <dbReference type="ARBA" id="ARBA00022490"/>
    </source>
</evidence>
<dbReference type="GO" id="GO:0051642">
    <property type="term" value="P:centrosome localization"/>
    <property type="evidence" value="ECO:0007669"/>
    <property type="project" value="TreeGrafter"/>
</dbReference>
<dbReference type="AlphaFoldDB" id="A0A974DCC0"/>
<dbReference type="Pfam" id="PF10221">
    <property type="entry name" value="Mat89Bb"/>
    <property type="match status" value="2"/>
</dbReference>
<evidence type="ECO:0000256" key="6">
    <source>
        <dbReference type="ARBA" id="ARBA00023242"/>
    </source>
</evidence>
<dbReference type="PANTHER" id="PTHR12955:SF1">
    <property type="entry name" value="INTEGRATOR COMPLEX SUBUNIT 13"/>
    <property type="match status" value="1"/>
</dbReference>
<protein>
    <recommendedName>
        <fullName evidence="11">Cell cycle regulator Mat89Bb</fullName>
    </recommendedName>
</protein>
<gene>
    <name evidence="9" type="ORF">XELAEV_18016631mg</name>
</gene>
<comment type="similarity">
    <text evidence="8">Belongs to the Integrator subunit 13 family.</text>
</comment>
<dbReference type="GO" id="GO:0051301">
    <property type="term" value="P:cell division"/>
    <property type="evidence" value="ECO:0007669"/>
    <property type="project" value="UniProtKB-KW"/>
</dbReference>
<keyword evidence="4" id="KW-0132">Cell division</keyword>
<dbReference type="Proteomes" id="UP000694892">
    <property type="component" value="Chromosome 3L"/>
</dbReference>
<dbReference type="EMBL" id="CM004470">
    <property type="protein sequence ID" value="OCT88002.1"/>
    <property type="molecule type" value="Genomic_DNA"/>
</dbReference>
<evidence type="ECO:0000256" key="4">
    <source>
        <dbReference type="ARBA" id="ARBA00022618"/>
    </source>
</evidence>